<sequence>MNSNFRNIHIGKLIHLRVKENNIDLPRICNFIKCTEIEVSEMYMQESLSTNILLRWSKLLEYDFFRLYSQHLILYAPPSAPIREADVSKLPRFRKNIYTREMIDFILELVEKQEKTKRQVTDEYGIPYTTLCKWIAKNNK</sequence>
<protein>
    <submittedName>
        <fullName evidence="2">Uncharacterized protein</fullName>
    </submittedName>
</protein>
<keyword evidence="3" id="KW-1185">Reference proteome</keyword>
<dbReference type="EMBL" id="UAWB01000002">
    <property type="protein sequence ID" value="SQB27936.1"/>
    <property type="molecule type" value="Genomic_DNA"/>
</dbReference>
<reference evidence="2 4" key="2">
    <citation type="submission" date="2018-06" db="EMBL/GenBank/DDBJ databases">
        <authorList>
            <consortium name="Pathogen Informatics"/>
            <person name="Doyle S."/>
        </authorList>
    </citation>
    <scope>NUCLEOTIDE SEQUENCE [LARGE SCALE GENOMIC DNA]</scope>
    <source>
        <strain evidence="2 4">NCTC13492</strain>
    </source>
</reference>
<proteinExistence type="predicted"/>
<dbReference type="RefSeq" id="WP_089736973.1">
    <property type="nucleotide sequence ID" value="NZ_FNEG01000004.1"/>
</dbReference>
<dbReference type="SUPFAM" id="SSF46689">
    <property type="entry name" value="Homeodomain-like"/>
    <property type="match status" value="1"/>
</dbReference>
<evidence type="ECO:0000313" key="1">
    <source>
        <dbReference type="EMBL" id="SDJ11699.1"/>
    </source>
</evidence>
<dbReference type="Proteomes" id="UP000251670">
    <property type="component" value="Unassembled WGS sequence"/>
</dbReference>
<evidence type="ECO:0000313" key="2">
    <source>
        <dbReference type="EMBL" id="SQB27936.1"/>
    </source>
</evidence>
<dbReference type="Proteomes" id="UP000199426">
    <property type="component" value="Unassembled WGS sequence"/>
</dbReference>
<reference evidence="1 3" key="1">
    <citation type="submission" date="2016-10" db="EMBL/GenBank/DDBJ databases">
        <authorList>
            <person name="Varghese N."/>
            <person name="Submissions S."/>
        </authorList>
    </citation>
    <scope>NUCLEOTIDE SEQUENCE [LARGE SCALE GENOMIC DNA]</scope>
    <source>
        <strain evidence="1 3">DSM 19299</strain>
    </source>
</reference>
<dbReference type="InterPro" id="IPR009057">
    <property type="entry name" value="Homeodomain-like_sf"/>
</dbReference>
<dbReference type="STRING" id="445960.SAMN05421542_2701"/>
<dbReference type="OrthoDB" id="799937at2"/>
<accession>A0A2X2VFN8</accession>
<name>A0A2X2VFN8_CHRJE</name>
<evidence type="ECO:0000313" key="4">
    <source>
        <dbReference type="Proteomes" id="UP000251670"/>
    </source>
</evidence>
<dbReference type="AlphaFoldDB" id="A0A2X2VFN8"/>
<gene>
    <name evidence="2" type="ORF">NCTC13492_01519</name>
    <name evidence="1" type="ORF">SAMN05421542_2701</name>
</gene>
<organism evidence="2 4">
    <name type="scientific">Chryseobacterium jejuense</name>
    <dbReference type="NCBI Taxonomy" id="445960"/>
    <lineage>
        <taxon>Bacteria</taxon>
        <taxon>Pseudomonadati</taxon>
        <taxon>Bacteroidota</taxon>
        <taxon>Flavobacteriia</taxon>
        <taxon>Flavobacteriales</taxon>
        <taxon>Weeksellaceae</taxon>
        <taxon>Chryseobacterium group</taxon>
        <taxon>Chryseobacterium</taxon>
    </lineage>
</organism>
<evidence type="ECO:0000313" key="3">
    <source>
        <dbReference type="Proteomes" id="UP000199426"/>
    </source>
</evidence>
<dbReference type="EMBL" id="FNEG01000004">
    <property type="protein sequence ID" value="SDJ11699.1"/>
    <property type="molecule type" value="Genomic_DNA"/>
</dbReference>